<evidence type="ECO:0000256" key="3">
    <source>
        <dbReference type="ARBA" id="ARBA00022741"/>
    </source>
</evidence>
<feature type="binding site" evidence="10">
    <location>
        <begin position="345"/>
        <end position="348"/>
    </location>
    <ligand>
        <name>GTP</name>
        <dbReference type="ChEBI" id="CHEBI:37565"/>
    </ligand>
</feature>
<feature type="domain" description="SRP54-type proteins GTP-binding" evidence="12">
    <location>
        <begin position="366"/>
        <end position="379"/>
    </location>
</feature>
<dbReference type="EC" id="3.6.5.4" evidence="10"/>
<dbReference type="STRING" id="1121391.SAMN02745206_01681"/>
<evidence type="ECO:0000256" key="4">
    <source>
        <dbReference type="ARBA" id="ARBA00022801"/>
    </source>
</evidence>
<feature type="binding site" evidence="10">
    <location>
        <begin position="199"/>
        <end position="206"/>
    </location>
    <ligand>
        <name>GTP</name>
        <dbReference type="ChEBI" id="CHEBI:37565"/>
    </ligand>
</feature>
<dbReference type="FunFam" id="3.40.50.300:FF:000053">
    <property type="entry name" value="Signal recognition particle receptor FtsY"/>
    <property type="match status" value="1"/>
</dbReference>
<evidence type="ECO:0000256" key="7">
    <source>
        <dbReference type="ARBA" id="ARBA00023170"/>
    </source>
</evidence>
<comment type="catalytic activity">
    <reaction evidence="8 10">
        <text>GTP + H2O = GDP + phosphate + H(+)</text>
        <dbReference type="Rhea" id="RHEA:19669"/>
        <dbReference type="ChEBI" id="CHEBI:15377"/>
        <dbReference type="ChEBI" id="CHEBI:15378"/>
        <dbReference type="ChEBI" id="CHEBI:37565"/>
        <dbReference type="ChEBI" id="CHEBI:43474"/>
        <dbReference type="ChEBI" id="CHEBI:58189"/>
        <dbReference type="EC" id="3.6.5.4"/>
    </reaction>
</comment>
<dbReference type="Gene3D" id="3.40.50.300">
    <property type="entry name" value="P-loop containing nucleotide triphosphate hydrolases"/>
    <property type="match status" value="1"/>
</dbReference>
<keyword evidence="3 10" id="KW-0547">Nucleotide-binding</keyword>
<dbReference type="Proteomes" id="UP000184076">
    <property type="component" value="Unassembled WGS sequence"/>
</dbReference>
<comment type="subunit">
    <text evidence="10">Part of the signal recognition particle protein translocation system, which is composed of SRP and FtsY.</text>
</comment>
<comment type="subcellular location">
    <subcellularLocation>
        <location evidence="10">Cell membrane</location>
        <topology evidence="10">Peripheral membrane protein</topology>
        <orientation evidence="10">Cytoplasmic side</orientation>
    </subcellularLocation>
    <subcellularLocation>
        <location evidence="10">Cytoplasm</location>
    </subcellularLocation>
</comment>
<evidence type="ECO:0000256" key="8">
    <source>
        <dbReference type="ARBA" id="ARBA00048027"/>
    </source>
</evidence>
<dbReference type="SUPFAM" id="SSF47364">
    <property type="entry name" value="Domain of the SRP/SRP receptor G-proteins"/>
    <property type="match status" value="1"/>
</dbReference>
<dbReference type="RefSeq" id="WP_073038548.1">
    <property type="nucleotide sequence ID" value="NZ_FQVB01000014.1"/>
</dbReference>
<feature type="compositionally biased region" description="Basic and acidic residues" evidence="11">
    <location>
        <begin position="8"/>
        <end position="24"/>
    </location>
</feature>
<evidence type="ECO:0000256" key="1">
    <source>
        <dbReference type="ARBA" id="ARBA00022475"/>
    </source>
</evidence>
<reference evidence="14" key="1">
    <citation type="submission" date="2016-11" db="EMBL/GenBank/DDBJ databases">
        <authorList>
            <person name="Varghese N."/>
            <person name="Submissions S."/>
        </authorList>
    </citation>
    <scope>NUCLEOTIDE SEQUENCE [LARGE SCALE GENOMIC DNA]</scope>
    <source>
        <strain evidence="14">DSM 9756</strain>
    </source>
</reference>
<dbReference type="GO" id="GO:0006614">
    <property type="term" value="P:SRP-dependent cotranslational protein targeting to membrane"/>
    <property type="evidence" value="ECO:0007669"/>
    <property type="project" value="InterPro"/>
</dbReference>
<dbReference type="InterPro" id="IPR003593">
    <property type="entry name" value="AAA+_ATPase"/>
</dbReference>
<dbReference type="CDD" id="cd17874">
    <property type="entry name" value="FtsY"/>
    <property type="match status" value="1"/>
</dbReference>
<dbReference type="GO" id="GO:0003924">
    <property type="term" value="F:GTPase activity"/>
    <property type="evidence" value="ECO:0007669"/>
    <property type="project" value="UniProtKB-UniRule"/>
</dbReference>
<evidence type="ECO:0000256" key="5">
    <source>
        <dbReference type="ARBA" id="ARBA00023134"/>
    </source>
</evidence>
<dbReference type="InterPro" id="IPR004390">
    <property type="entry name" value="SR_rcpt_FtsY"/>
</dbReference>
<dbReference type="GO" id="GO:0005525">
    <property type="term" value="F:GTP binding"/>
    <property type="evidence" value="ECO:0007669"/>
    <property type="project" value="UniProtKB-UniRule"/>
</dbReference>
<dbReference type="AlphaFoldDB" id="A0A1M5ADZ4"/>
<evidence type="ECO:0000256" key="2">
    <source>
        <dbReference type="ARBA" id="ARBA00022490"/>
    </source>
</evidence>
<keyword evidence="14" id="KW-1185">Reference proteome</keyword>
<evidence type="ECO:0000259" key="12">
    <source>
        <dbReference type="PROSITE" id="PS00300"/>
    </source>
</evidence>
<dbReference type="OrthoDB" id="9804720at2"/>
<gene>
    <name evidence="10" type="primary">ftsY</name>
    <name evidence="13" type="ORF">SAMN02745206_01681</name>
</gene>
<sequence length="392" mass="43367">MIRWFRRKKEDAPAQEPPVEREEAAEVPEGEQEPAGRDAVEMCEDERGREAAEAAAGHEEPEEAPSEETTESAGEIPEESAEEAEESAQRGRFFSRLRERLHRSRERLADRVDRLVLGKKTIDADVMDDLEEILITSDLGVQATQLLLERVSDRVKRKELQDPARLREALREEIARILSVDAPPFDPAAAKPFVIMVIGVNGVGKTTTIGKLARRIKTSGLSPLLVAGDTFRAAAIEQLERWGERIDVPVIRQKSGADPSAVAFDALDAAQARKADVVIVDTAGRMHTKVNLMEELKKVHRVIQKKMPTAPHEILLVLDATTGQNAISQARLFREAMNITGLILTKLDGTAKGGVIVPICHELKLPVRFIGIGEGMDDLRPFDPREFAEALL</sequence>
<dbReference type="SMART" id="SM00382">
    <property type="entry name" value="AAA"/>
    <property type="match status" value="1"/>
</dbReference>
<dbReference type="NCBIfam" id="TIGR00064">
    <property type="entry name" value="ftsY"/>
    <property type="match status" value="1"/>
</dbReference>
<accession>A0A1M5ADZ4</accession>
<dbReference type="SMART" id="SM00963">
    <property type="entry name" value="SRP54_N"/>
    <property type="match status" value="1"/>
</dbReference>
<dbReference type="PANTHER" id="PTHR43134">
    <property type="entry name" value="SIGNAL RECOGNITION PARTICLE RECEPTOR SUBUNIT ALPHA"/>
    <property type="match status" value="1"/>
</dbReference>
<evidence type="ECO:0000313" key="13">
    <source>
        <dbReference type="EMBL" id="SHF28498.1"/>
    </source>
</evidence>
<feature type="compositionally biased region" description="Basic and acidic residues" evidence="11">
    <location>
        <begin position="34"/>
        <end position="59"/>
    </location>
</feature>
<keyword evidence="6 10" id="KW-0472">Membrane</keyword>
<keyword evidence="4 10" id="KW-0378">Hydrolase</keyword>
<keyword evidence="7 10" id="KW-0675">Receptor</keyword>
<organism evidence="13 14">
    <name type="scientific">Desulfacinum infernum DSM 9756</name>
    <dbReference type="NCBI Taxonomy" id="1121391"/>
    <lineage>
        <taxon>Bacteria</taxon>
        <taxon>Pseudomonadati</taxon>
        <taxon>Thermodesulfobacteriota</taxon>
        <taxon>Syntrophobacteria</taxon>
        <taxon>Syntrophobacterales</taxon>
        <taxon>Syntrophobacteraceae</taxon>
        <taxon>Desulfacinum</taxon>
    </lineage>
</organism>
<keyword evidence="2 10" id="KW-0963">Cytoplasm</keyword>
<keyword evidence="1 10" id="KW-1003">Cell membrane</keyword>
<protein>
    <recommendedName>
        <fullName evidence="10">Signal recognition particle receptor FtsY</fullName>
        <shortName evidence="10">SRP receptor</shortName>
        <ecNumber evidence="10">3.6.5.4</ecNumber>
    </recommendedName>
</protein>
<feature type="region of interest" description="Disordered" evidence="11">
    <location>
        <begin position="1"/>
        <end position="91"/>
    </location>
</feature>
<dbReference type="Gene3D" id="1.20.120.140">
    <property type="entry name" value="Signal recognition particle SRP54, nucleotide-binding domain"/>
    <property type="match status" value="1"/>
</dbReference>
<dbReference type="Pfam" id="PF02881">
    <property type="entry name" value="SRP54_N"/>
    <property type="match status" value="1"/>
</dbReference>
<keyword evidence="5 10" id="KW-0342">GTP-binding</keyword>
<dbReference type="PANTHER" id="PTHR43134:SF1">
    <property type="entry name" value="SIGNAL RECOGNITION PARTICLE RECEPTOR SUBUNIT ALPHA"/>
    <property type="match status" value="1"/>
</dbReference>
<dbReference type="InterPro" id="IPR000897">
    <property type="entry name" value="SRP54_GTPase_dom"/>
</dbReference>
<evidence type="ECO:0000256" key="11">
    <source>
        <dbReference type="SAM" id="MobiDB-lite"/>
    </source>
</evidence>
<dbReference type="SMART" id="SM00962">
    <property type="entry name" value="SRP54"/>
    <property type="match status" value="1"/>
</dbReference>
<dbReference type="HAMAP" id="MF_00920">
    <property type="entry name" value="FtsY"/>
    <property type="match status" value="1"/>
</dbReference>
<dbReference type="InterPro" id="IPR036225">
    <property type="entry name" value="SRP/SRP_N"/>
</dbReference>
<name>A0A1M5ADZ4_9BACT</name>
<dbReference type="EMBL" id="FQVB01000014">
    <property type="protein sequence ID" value="SHF28498.1"/>
    <property type="molecule type" value="Genomic_DNA"/>
</dbReference>
<dbReference type="Pfam" id="PF00448">
    <property type="entry name" value="SRP54"/>
    <property type="match status" value="1"/>
</dbReference>
<feature type="binding site" evidence="10">
    <location>
        <begin position="281"/>
        <end position="285"/>
    </location>
    <ligand>
        <name>GTP</name>
        <dbReference type="ChEBI" id="CHEBI:37565"/>
    </ligand>
</feature>
<dbReference type="FunFam" id="1.20.120.140:FF:000002">
    <property type="entry name" value="Signal recognition particle receptor FtsY"/>
    <property type="match status" value="1"/>
</dbReference>
<dbReference type="GO" id="GO:0005737">
    <property type="term" value="C:cytoplasm"/>
    <property type="evidence" value="ECO:0007669"/>
    <property type="project" value="UniProtKB-SubCell"/>
</dbReference>
<feature type="compositionally biased region" description="Acidic residues" evidence="11">
    <location>
        <begin position="60"/>
        <end position="86"/>
    </location>
</feature>
<evidence type="ECO:0000256" key="10">
    <source>
        <dbReference type="HAMAP-Rule" id="MF_00920"/>
    </source>
</evidence>
<comment type="similarity">
    <text evidence="10">Belongs to the GTP-binding SRP family. FtsY subfamily.</text>
</comment>
<dbReference type="InterPro" id="IPR042101">
    <property type="entry name" value="SRP54_N_sf"/>
</dbReference>
<evidence type="ECO:0000256" key="9">
    <source>
        <dbReference type="ARBA" id="ARBA00053570"/>
    </source>
</evidence>
<comment type="function">
    <text evidence="9">Involved in targeting and insertion of nascent membrane proteins into the cytoplasmic membrane. Acts as a receptor for the complex formed by the signal recognition particle (SRP) and the ribosome-nascent chain (RNC). Interaction with SRP-RNC leads to the transfer of the RNC complex to the Sec translocase for insertion into the membrane, the hydrolysis of GTP by both Ffh and FtsY, and the dissociation of the SRP-FtsY complex into the individual components.</text>
</comment>
<proteinExistence type="inferred from homology"/>
<evidence type="ECO:0000256" key="6">
    <source>
        <dbReference type="ARBA" id="ARBA00023136"/>
    </source>
</evidence>
<dbReference type="SUPFAM" id="SSF52540">
    <property type="entry name" value="P-loop containing nucleoside triphosphate hydrolases"/>
    <property type="match status" value="1"/>
</dbReference>
<dbReference type="InterPro" id="IPR013822">
    <property type="entry name" value="Signal_recog_particl_SRP54_hlx"/>
</dbReference>
<dbReference type="GO" id="GO:0005047">
    <property type="term" value="F:signal recognition particle binding"/>
    <property type="evidence" value="ECO:0007669"/>
    <property type="project" value="TreeGrafter"/>
</dbReference>
<dbReference type="GO" id="GO:0005886">
    <property type="term" value="C:plasma membrane"/>
    <property type="evidence" value="ECO:0007669"/>
    <property type="project" value="UniProtKB-SubCell"/>
</dbReference>
<evidence type="ECO:0000313" key="14">
    <source>
        <dbReference type="Proteomes" id="UP000184076"/>
    </source>
</evidence>
<dbReference type="InterPro" id="IPR027417">
    <property type="entry name" value="P-loop_NTPase"/>
</dbReference>
<dbReference type="PROSITE" id="PS00300">
    <property type="entry name" value="SRP54"/>
    <property type="match status" value="1"/>
</dbReference>